<protein>
    <recommendedName>
        <fullName evidence="3">VWFA domain-containing protein</fullName>
    </recommendedName>
</protein>
<dbReference type="SUPFAM" id="SSF53300">
    <property type="entry name" value="vWA-like"/>
    <property type="match status" value="1"/>
</dbReference>
<name>A0AAD5CNG2_AMBAR</name>
<dbReference type="Proteomes" id="UP001206925">
    <property type="component" value="Unassembled WGS sequence"/>
</dbReference>
<dbReference type="EMBL" id="JAMZMK010007323">
    <property type="protein sequence ID" value="KAI7745216.1"/>
    <property type="molecule type" value="Genomic_DNA"/>
</dbReference>
<organism evidence="1 2">
    <name type="scientific">Ambrosia artemisiifolia</name>
    <name type="common">Common ragweed</name>
    <dbReference type="NCBI Taxonomy" id="4212"/>
    <lineage>
        <taxon>Eukaryota</taxon>
        <taxon>Viridiplantae</taxon>
        <taxon>Streptophyta</taxon>
        <taxon>Embryophyta</taxon>
        <taxon>Tracheophyta</taxon>
        <taxon>Spermatophyta</taxon>
        <taxon>Magnoliopsida</taxon>
        <taxon>eudicotyledons</taxon>
        <taxon>Gunneridae</taxon>
        <taxon>Pentapetalae</taxon>
        <taxon>asterids</taxon>
        <taxon>campanulids</taxon>
        <taxon>Asterales</taxon>
        <taxon>Asteraceae</taxon>
        <taxon>Asteroideae</taxon>
        <taxon>Heliantheae alliance</taxon>
        <taxon>Heliantheae</taxon>
        <taxon>Ambrosia</taxon>
    </lineage>
</organism>
<accession>A0AAD5CNG2</accession>
<comment type="caution">
    <text evidence="1">The sequence shown here is derived from an EMBL/GenBank/DDBJ whole genome shotgun (WGS) entry which is preliminary data.</text>
</comment>
<proteinExistence type="predicted"/>
<keyword evidence="2" id="KW-1185">Reference proteome</keyword>
<evidence type="ECO:0008006" key="3">
    <source>
        <dbReference type="Google" id="ProtNLM"/>
    </source>
</evidence>
<dbReference type="InterPro" id="IPR036465">
    <property type="entry name" value="vWFA_dom_sf"/>
</dbReference>
<dbReference type="AlphaFoldDB" id="A0AAD5CNG2"/>
<evidence type="ECO:0000313" key="2">
    <source>
        <dbReference type="Proteomes" id="UP001206925"/>
    </source>
</evidence>
<dbReference type="PANTHER" id="PTHR46503">
    <property type="entry name" value="INTER-ALPHA-TRYPSIN INHIBITOR HEAVY CHAIN-LIKE PROTEIN"/>
    <property type="match status" value="1"/>
</dbReference>
<reference evidence="1" key="1">
    <citation type="submission" date="2022-06" db="EMBL/GenBank/DDBJ databases">
        <title>Uncovering the hologenomic basis of an extraordinary plant invasion.</title>
        <authorList>
            <person name="Bieker V.C."/>
            <person name="Martin M.D."/>
            <person name="Gilbert T."/>
            <person name="Hodgins K."/>
            <person name="Battlay P."/>
            <person name="Petersen B."/>
            <person name="Wilson J."/>
        </authorList>
    </citation>
    <scope>NUCLEOTIDE SEQUENCE</scope>
    <source>
        <strain evidence="1">AA19_3_7</strain>
        <tissue evidence="1">Leaf</tissue>
    </source>
</reference>
<evidence type="ECO:0000313" key="1">
    <source>
        <dbReference type="EMBL" id="KAI7745216.1"/>
    </source>
</evidence>
<sequence>IIPDKNRKAISRYLFQVYGSEDQSLHPLAPSNRCSISCDILFTQCILTINRMDSLPESITYPRQKDPTYDDIVKNKKGGASATRGAAGAVDDRFGGGFKVFDTIVLFCILQLEGEAHSRSLPSLAINQKEMFYLYLFPGQISAKRKEVLFVVDISGSMKDRTIEATKSAVTAALSKLDDQGDSFSKRHNINAIEDGIQIYGSAAITKRYGTLFYGFSPEVPGGTTILG</sequence>
<dbReference type="PANTHER" id="PTHR46503:SF1">
    <property type="entry name" value="INTER-ALPHA-TRYPSIN INHIBITOR HEAVY CHAIN-LIKE PROTEIN"/>
    <property type="match status" value="1"/>
</dbReference>
<gene>
    <name evidence="1" type="ORF">M8C21_016637</name>
</gene>
<dbReference type="Gene3D" id="3.40.50.410">
    <property type="entry name" value="von Willebrand factor, type A domain"/>
    <property type="match status" value="1"/>
</dbReference>
<feature type="non-terminal residue" evidence="1">
    <location>
        <position position="228"/>
    </location>
</feature>